<evidence type="ECO:0000313" key="3">
    <source>
        <dbReference type="EMBL" id="KAG0690282.1"/>
    </source>
</evidence>
<proteinExistence type="inferred from homology"/>
<dbReference type="InterPro" id="IPR036883">
    <property type="entry name" value="PDCD5-like_sf"/>
</dbReference>
<dbReference type="GO" id="GO:0005634">
    <property type="term" value="C:nucleus"/>
    <property type="evidence" value="ECO:0007669"/>
    <property type="project" value="TreeGrafter"/>
</dbReference>
<dbReference type="PIRSF" id="PIRSF015730">
    <property type="entry name" value="TFAR19"/>
    <property type="match status" value="1"/>
</dbReference>
<dbReference type="EMBL" id="PUHW01000037">
    <property type="protein sequence ID" value="KAG0690282.1"/>
    <property type="molecule type" value="Genomic_DNA"/>
</dbReference>
<feature type="compositionally biased region" description="Polar residues" evidence="2">
    <location>
        <begin position="17"/>
        <end position="28"/>
    </location>
</feature>
<dbReference type="AlphaFoldDB" id="A0A9P6WND3"/>
<feature type="compositionally biased region" description="Low complexity" evidence="2">
    <location>
        <begin position="127"/>
        <end position="142"/>
    </location>
</feature>
<comment type="caution">
    <text evidence="3">The sequence shown here is derived from an EMBL/GenBank/DDBJ whole genome shotgun (WGS) entry which is preliminary data.</text>
</comment>
<dbReference type="SUPFAM" id="SSF46950">
    <property type="entry name" value="Double-stranded DNA-binding domain"/>
    <property type="match status" value="1"/>
</dbReference>
<dbReference type="Pfam" id="PF01984">
    <property type="entry name" value="dsDNA_bind"/>
    <property type="match status" value="1"/>
</dbReference>
<dbReference type="PANTHER" id="PTHR10840:SF0">
    <property type="entry name" value="PROGRAMMED CELL DEATH PROTEIN 5"/>
    <property type="match status" value="1"/>
</dbReference>
<dbReference type="InterPro" id="IPR002836">
    <property type="entry name" value="PDCD5-like"/>
</dbReference>
<accession>A0A9P6WND3</accession>
<dbReference type="OrthoDB" id="10252486at2759"/>
<dbReference type="Gene3D" id="1.10.8.140">
    <property type="entry name" value="PDCD5-like"/>
    <property type="match status" value="1"/>
</dbReference>
<dbReference type="GO" id="GO:0003677">
    <property type="term" value="F:DNA binding"/>
    <property type="evidence" value="ECO:0007669"/>
    <property type="project" value="InterPro"/>
</dbReference>
<reference evidence="3" key="1">
    <citation type="submission" date="2020-11" db="EMBL/GenBank/DDBJ databases">
        <title>Kefir isolates.</title>
        <authorList>
            <person name="Marcisauskas S."/>
            <person name="Kim Y."/>
            <person name="Blasche S."/>
        </authorList>
    </citation>
    <scope>NUCLEOTIDE SEQUENCE</scope>
    <source>
        <strain evidence="3">Olga-1</strain>
    </source>
</reference>
<dbReference type="PANTHER" id="PTHR10840">
    <property type="entry name" value="PROGRAMMED CELL DEATH PROTEIN 5"/>
    <property type="match status" value="1"/>
</dbReference>
<protein>
    <recommendedName>
        <fullName evidence="5">Programmed cell death protein 5</fullName>
    </recommendedName>
</protein>
<feature type="region of interest" description="Disordered" evidence="2">
    <location>
        <begin position="118"/>
        <end position="151"/>
    </location>
</feature>
<sequence>MDDTELQAIRAARLQEMQRNAQGRSTDGGSTGNDEKNAQQEKANNYADSVLNQILEPEAKQRLSRVRMVKPERVLGVENYLIRLYQSGGIRSKVGEEDIVDILDKIANEERKNTTTRIKFERREYTDNNNTTSKSKNVNNNSDSDDDFFDE</sequence>
<organism evidence="3 4">
    <name type="scientific">Pichia californica</name>
    <dbReference type="NCBI Taxonomy" id="460514"/>
    <lineage>
        <taxon>Eukaryota</taxon>
        <taxon>Fungi</taxon>
        <taxon>Dikarya</taxon>
        <taxon>Ascomycota</taxon>
        <taxon>Saccharomycotina</taxon>
        <taxon>Pichiomycetes</taxon>
        <taxon>Pichiales</taxon>
        <taxon>Pichiaceae</taxon>
        <taxon>Pichia</taxon>
    </lineage>
</organism>
<evidence type="ECO:0000256" key="2">
    <source>
        <dbReference type="SAM" id="MobiDB-lite"/>
    </source>
</evidence>
<dbReference type="GO" id="GO:0005829">
    <property type="term" value="C:cytosol"/>
    <property type="evidence" value="ECO:0007669"/>
    <property type="project" value="TreeGrafter"/>
</dbReference>
<dbReference type="Proteomes" id="UP000697127">
    <property type="component" value="Unassembled WGS sequence"/>
</dbReference>
<gene>
    <name evidence="3" type="ORF">C6P40_003303</name>
</gene>
<comment type="similarity">
    <text evidence="1">Belongs to the PDCD5 family.</text>
</comment>
<name>A0A9P6WND3_9ASCO</name>
<evidence type="ECO:0008006" key="5">
    <source>
        <dbReference type="Google" id="ProtNLM"/>
    </source>
</evidence>
<feature type="region of interest" description="Disordered" evidence="2">
    <location>
        <begin position="16"/>
        <end position="46"/>
    </location>
</feature>
<evidence type="ECO:0000313" key="4">
    <source>
        <dbReference type="Proteomes" id="UP000697127"/>
    </source>
</evidence>
<keyword evidence="4" id="KW-1185">Reference proteome</keyword>
<evidence type="ECO:0000256" key="1">
    <source>
        <dbReference type="ARBA" id="ARBA00010490"/>
    </source>
</evidence>